<gene>
    <name evidence="2" type="ORF">EJ903_06850</name>
</gene>
<name>A0A3S0K6R7_9PROT</name>
<protein>
    <submittedName>
        <fullName evidence="2">Uncharacterized protein</fullName>
    </submittedName>
</protein>
<reference evidence="2 3" key="1">
    <citation type="submission" date="2018-12" db="EMBL/GenBank/DDBJ databases">
        <authorList>
            <person name="Yang Y."/>
        </authorList>
    </citation>
    <scope>NUCLEOTIDE SEQUENCE [LARGE SCALE GENOMIC DNA]</scope>
    <source>
        <strain evidence="2 3">L-25-5w-1</strain>
    </source>
</reference>
<dbReference type="AlphaFoldDB" id="A0A3S0K6R7"/>
<evidence type="ECO:0000256" key="1">
    <source>
        <dbReference type="SAM" id="MobiDB-lite"/>
    </source>
</evidence>
<feature type="region of interest" description="Disordered" evidence="1">
    <location>
        <begin position="1"/>
        <end position="40"/>
    </location>
</feature>
<evidence type="ECO:0000313" key="3">
    <source>
        <dbReference type="Proteomes" id="UP000277007"/>
    </source>
</evidence>
<accession>A0A3S0K6R7</accession>
<organism evidence="2 3">
    <name type="scientific">Azospirillum griseum</name>
    <dbReference type="NCBI Taxonomy" id="2496639"/>
    <lineage>
        <taxon>Bacteria</taxon>
        <taxon>Pseudomonadati</taxon>
        <taxon>Pseudomonadota</taxon>
        <taxon>Alphaproteobacteria</taxon>
        <taxon>Rhodospirillales</taxon>
        <taxon>Azospirillaceae</taxon>
        <taxon>Azospirillum</taxon>
    </lineage>
</organism>
<dbReference type="EMBL" id="RXMA01000004">
    <property type="protein sequence ID" value="RTR22528.1"/>
    <property type="molecule type" value="Genomic_DNA"/>
</dbReference>
<proteinExistence type="predicted"/>
<evidence type="ECO:0000313" key="2">
    <source>
        <dbReference type="EMBL" id="RTR22528.1"/>
    </source>
</evidence>
<sequence>MADHKAPTALSDDDLANVTGGKGQSDSGLPLSLGEGKSPEDMLKAIQQERLDTLEEWVKAQVGEVKAHQSTIGELNQGLSVLKTAEKALEAHGPDAQVSLKSLATDWGNRSVDELTKVLGLSANAVQDGALNKKELESAITGVQTKIDTVTSEAQMDMIKLQSLMDKQRQASDQMNDLLAKFKK</sequence>
<comment type="caution">
    <text evidence="2">The sequence shown here is derived from an EMBL/GenBank/DDBJ whole genome shotgun (WGS) entry which is preliminary data.</text>
</comment>
<dbReference type="Proteomes" id="UP000277007">
    <property type="component" value="Unassembled WGS sequence"/>
</dbReference>
<dbReference type="RefSeq" id="WP_126613428.1">
    <property type="nucleotide sequence ID" value="NZ_JBHUCY010000053.1"/>
</dbReference>
<keyword evidence="3" id="KW-1185">Reference proteome</keyword>